<sequence>MQLRSLRCLRKPSYPFNGAPVAQWLASPPRDLQGPFCRGFEPRHWRPGLTEGLKARGHLVVDWLYTKTQNQTHLVLGGHRGAMEILSRPELEFEPRTS</sequence>
<keyword evidence="2" id="KW-1185">Reference proteome</keyword>
<dbReference type="AlphaFoldDB" id="A0AAV3YWZ4"/>
<evidence type="ECO:0000313" key="1">
    <source>
        <dbReference type="EMBL" id="GFN86752.1"/>
    </source>
</evidence>
<dbReference type="Proteomes" id="UP000735302">
    <property type="component" value="Unassembled WGS sequence"/>
</dbReference>
<gene>
    <name evidence="1" type="ORF">PoB_001325800</name>
</gene>
<dbReference type="EMBL" id="BLXT01001596">
    <property type="protein sequence ID" value="GFN86752.1"/>
    <property type="molecule type" value="Genomic_DNA"/>
</dbReference>
<protein>
    <submittedName>
        <fullName evidence="1">Uncharacterized protein</fullName>
    </submittedName>
</protein>
<feature type="non-terminal residue" evidence="1">
    <location>
        <position position="98"/>
    </location>
</feature>
<organism evidence="1 2">
    <name type="scientific">Plakobranchus ocellatus</name>
    <dbReference type="NCBI Taxonomy" id="259542"/>
    <lineage>
        <taxon>Eukaryota</taxon>
        <taxon>Metazoa</taxon>
        <taxon>Spiralia</taxon>
        <taxon>Lophotrochozoa</taxon>
        <taxon>Mollusca</taxon>
        <taxon>Gastropoda</taxon>
        <taxon>Heterobranchia</taxon>
        <taxon>Euthyneura</taxon>
        <taxon>Panpulmonata</taxon>
        <taxon>Sacoglossa</taxon>
        <taxon>Placobranchoidea</taxon>
        <taxon>Plakobranchidae</taxon>
        <taxon>Plakobranchus</taxon>
    </lineage>
</organism>
<comment type="caution">
    <text evidence="1">The sequence shown here is derived from an EMBL/GenBank/DDBJ whole genome shotgun (WGS) entry which is preliminary data.</text>
</comment>
<name>A0AAV3YWZ4_9GAST</name>
<accession>A0AAV3YWZ4</accession>
<reference evidence="1 2" key="1">
    <citation type="journal article" date="2021" name="Elife">
        <title>Chloroplast acquisition without the gene transfer in kleptoplastic sea slugs, Plakobranchus ocellatus.</title>
        <authorList>
            <person name="Maeda T."/>
            <person name="Takahashi S."/>
            <person name="Yoshida T."/>
            <person name="Shimamura S."/>
            <person name="Takaki Y."/>
            <person name="Nagai Y."/>
            <person name="Toyoda A."/>
            <person name="Suzuki Y."/>
            <person name="Arimoto A."/>
            <person name="Ishii H."/>
            <person name="Satoh N."/>
            <person name="Nishiyama T."/>
            <person name="Hasebe M."/>
            <person name="Maruyama T."/>
            <person name="Minagawa J."/>
            <person name="Obokata J."/>
            <person name="Shigenobu S."/>
        </authorList>
    </citation>
    <scope>NUCLEOTIDE SEQUENCE [LARGE SCALE GENOMIC DNA]</scope>
</reference>
<evidence type="ECO:0000313" key="2">
    <source>
        <dbReference type="Proteomes" id="UP000735302"/>
    </source>
</evidence>
<proteinExistence type="predicted"/>